<dbReference type="GO" id="GO:0005829">
    <property type="term" value="C:cytosol"/>
    <property type="evidence" value="ECO:0007669"/>
    <property type="project" value="TreeGrafter"/>
</dbReference>
<dbReference type="PROSITE" id="PS51755">
    <property type="entry name" value="OMPR_PHOB"/>
    <property type="match status" value="1"/>
</dbReference>
<dbReference type="SUPFAM" id="SSF52172">
    <property type="entry name" value="CheY-like"/>
    <property type="match status" value="1"/>
</dbReference>
<dbReference type="Pfam" id="PF00072">
    <property type="entry name" value="Response_reg"/>
    <property type="match status" value="1"/>
</dbReference>
<proteinExistence type="predicted"/>
<dbReference type="SMART" id="SM00448">
    <property type="entry name" value="REC"/>
    <property type="match status" value="1"/>
</dbReference>
<evidence type="ECO:0000259" key="6">
    <source>
        <dbReference type="PROSITE" id="PS50110"/>
    </source>
</evidence>
<feature type="DNA-binding region" description="OmpR/PhoB-type" evidence="5">
    <location>
        <begin position="135"/>
        <end position="233"/>
    </location>
</feature>
<feature type="modified residue" description="4-aspartylphosphate" evidence="4">
    <location>
        <position position="57"/>
    </location>
</feature>
<evidence type="ECO:0000313" key="8">
    <source>
        <dbReference type="EMBL" id="MBE8713827.1"/>
    </source>
</evidence>
<dbReference type="InterPro" id="IPR039420">
    <property type="entry name" value="WalR-like"/>
</dbReference>
<keyword evidence="9" id="KW-1185">Reference proteome</keyword>
<dbReference type="CDD" id="cd00383">
    <property type="entry name" value="trans_reg_C"/>
    <property type="match status" value="1"/>
</dbReference>
<feature type="domain" description="Response regulatory" evidence="6">
    <location>
        <begin position="8"/>
        <end position="122"/>
    </location>
</feature>
<accession>A0A928UW75</accession>
<evidence type="ECO:0000259" key="7">
    <source>
        <dbReference type="PROSITE" id="PS51755"/>
    </source>
</evidence>
<comment type="caution">
    <text evidence="8">The sequence shown here is derived from an EMBL/GenBank/DDBJ whole genome shotgun (WGS) entry which is preliminary data.</text>
</comment>
<keyword evidence="2" id="KW-0902">Two-component regulatory system</keyword>
<dbReference type="Proteomes" id="UP000616201">
    <property type="component" value="Unassembled WGS sequence"/>
</dbReference>
<dbReference type="Pfam" id="PF00486">
    <property type="entry name" value="Trans_reg_C"/>
    <property type="match status" value="1"/>
</dbReference>
<organism evidence="8 9">
    <name type="scientific">Sphingobacterium hungaricum</name>
    <dbReference type="NCBI Taxonomy" id="2082723"/>
    <lineage>
        <taxon>Bacteria</taxon>
        <taxon>Pseudomonadati</taxon>
        <taxon>Bacteroidota</taxon>
        <taxon>Sphingobacteriia</taxon>
        <taxon>Sphingobacteriales</taxon>
        <taxon>Sphingobacteriaceae</taxon>
        <taxon>Sphingobacterium</taxon>
    </lineage>
</organism>
<gene>
    <name evidence="8" type="ORF">C4F49_09055</name>
</gene>
<dbReference type="InterPro" id="IPR016032">
    <property type="entry name" value="Sig_transdc_resp-reg_C-effctor"/>
</dbReference>
<evidence type="ECO:0000313" key="9">
    <source>
        <dbReference type="Proteomes" id="UP000616201"/>
    </source>
</evidence>
<name>A0A928UW75_9SPHI</name>
<dbReference type="PANTHER" id="PTHR48111">
    <property type="entry name" value="REGULATOR OF RPOS"/>
    <property type="match status" value="1"/>
</dbReference>
<keyword evidence="3 5" id="KW-0238">DNA-binding</keyword>
<dbReference type="InterPro" id="IPR011006">
    <property type="entry name" value="CheY-like_superfamily"/>
</dbReference>
<sequence>MDRDKFEDILLVEDEPDLGLVLAQYLRLKGIRVHWSPSAEMALEAYAAGSFRLVIIDVQLPDKNGFELAKEIQQLNKQQAFFFLTAHQQKESRMQGLELGAIDYIGKPFEMEELMLKIKNFLSIQTETIEPELVAEPIKLGNSTFVKNRMLLLTENGKQTKLTVRETDILDYLILHKNQLVLKKDMLQRFWGDTDYFNGKSLEVFISRIRKLLLTEPHIRIDTVYGAGYILVDEG</sequence>
<dbReference type="EMBL" id="PRDK01000005">
    <property type="protein sequence ID" value="MBE8713827.1"/>
    <property type="molecule type" value="Genomic_DNA"/>
</dbReference>
<evidence type="ECO:0000256" key="5">
    <source>
        <dbReference type="PROSITE-ProRule" id="PRU01091"/>
    </source>
</evidence>
<dbReference type="GO" id="GO:0000976">
    <property type="term" value="F:transcription cis-regulatory region binding"/>
    <property type="evidence" value="ECO:0007669"/>
    <property type="project" value="TreeGrafter"/>
</dbReference>
<dbReference type="PANTHER" id="PTHR48111:SF40">
    <property type="entry name" value="PHOSPHATE REGULON TRANSCRIPTIONAL REGULATORY PROTEIN PHOB"/>
    <property type="match status" value="1"/>
</dbReference>
<dbReference type="RefSeq" id="WP_196933976.1">
    <property type="nucleotide sequence ID" value="NZ_MU158697.1"/>
</dbReference>
<dbReference type="Gene3D" id="3.40.50.2300">
    <property type="match status" value="1"/>
</dbReference>
<dbReference type="GO" id="GO:0006355">
    <property type="term" value="P:regulation of DNA-templated transcription"/>
    <property type="evidence" value="ECO:0007669"/>
    <property type="project" value="InterPro"/>
</dbReference>
<evidence type="ECO:0000256" key="3">
    <source>
        <dbReference type="ARBA" id="ARBA00023125"/>
    </source>
</evidence>
<feature type="domain" description="OmpR/PhoB-type" evidence="7">
    <location>
        <begin position="135"/>
        <end position="233"/>
    </location>
</feature>
<dbReference type="CDD" id="cd17574">
    <property type="entry name" value="REC_OmpR"/>
    <property type="match status" value="1"/>
</dbReference>
<evidence type="ECO:0000256" key="2">
    <source>
        <dbReference type="ARBA" id="ARBA00023012"/>
    </source>
</evidence>
<dbReference type="Gene3D" id="1.10.10.10">
    <property type="entry name" value="Winged helix-like DNA-binding domain superfamily/Winged helix DNA-binding domain"/>
    <property type="match status" value="1"/>
</dbReference>
<reference evidence="8" key="1">
    <citation type="submission" date="2018-02" db="EMBL/GenBank/DDBJ databases">
        <authorList>
            <person name="Vasarhelyi B.M."/>
            <person name="Deshmukh S."/>
            <person name="Balint B."/>
            <person name="Kukolya J."/>
        </authorList>
    </citation>
    <scope>NUCLEOTIDE SEQUENCE</scope>
    <source>
        <strain evidence="8">KB22</strain>
    </source>
</reference>
<evidence type="ECO:0000256" key="4">
    <source>
        <dbReference type="PROSITE-ProRule" id="PRU00169"/>
    </source>
</evidence>
<dbReference type="GO" id="GO:0032993">
    <property type="term" value="C:protein-DNA complex"/>
    <property type="evidence" value="ECO:0007669"/>
    <property type="project" value="TreeGrafter"/>
</dbReference>
<evidence type="ECO:0000256" key="1">
    <source>
        <dbReference type="ARBA" id="ARBA00022553"/>
    </source>
</evidence>
<dbReference type="AlphaFoldDB" id="A0A928UW75"/>
<dbReference type="InterPro" id="IPR001789">
    <property type="entry name" value="Sig_transdc_resp-reg_receiver"/>
</dbReference>
<dbReference type="GO" id="GO:0000156">
    <property type="term" value="F:phosphorelay response regulator activity"/>
    <property type="evidence" value="ECO:0007669"/>
    <property type="project" value="TreeGrafter"/>
</dbReference>
<keyword evidence="1 4" id="KW-0597">Phosphoprotein</keyword>
<dbReference type="SMART" id="SM00862">
    <property type="entry name" value="Trans_reg_C"/>
    <property type="match status" value="1"/>
</dbReference>
<dbReference type="InterPro" id="IPR001867">
    <property type="entry name" value="OmpR/PhoB-type_DNA-bd"/>
</dbReference>
<dbReference type="PROSITE" id="PS50110">
    <property type="entry name" value="RESPONSE_REGULATORY"/>
    <property type="match status" value="1"/>
</dbReference>
<dbReference type="SUPFAM" id="SSF46894">
    <property type="entry name" value="C-terminal effector domain of the bipartite response regulators"/>
    <property type="match status" value="1"/>
</dbReference>
<protein>
    <submittedName>
        <fullName evidence="8">DNA-binding response regulator</fullName>
    </submittedName>
</protein>
<dbReference type="InterPro" id="IPR036388">
    <property type="entry name" value="WH-like_DNA-bd_sf"/>
</dbReference>